<dbReference type="AlphaFoldDB" id="A0A2P2PS55"/>
<feature type="signal peptide" evidence="1">
    <location>
        <begin position="1"/>
        <end position="18"/>
    </location>
</feature>
<evidence type="ECO:0008006" key="3">
    <source>
        <dbReference type="Google" id="ProtNLM"/>
    </source>
</evidence>
<accession>A0A2P2PS55</accession>
<dbReference type="EMBL" id="GGEC01077093">
    <property type="protein sequence ID" value="MBX57577.1"/>
    <property type="molecule type" value="Transcribed_RNA"/>
</dbReference>
<sequence>MKIMAVVMMMITVPTVVHHFLAAFATMAECFWDFQVGDVGVEKPMLVKDN</sequence>
<organism evidence="2">
    <name type="scientific">Rhizophora mucronata</name>
    <name type="common">Asiatic mangrove</name>
    <dbReference type="NCBI Taxonomy" id="61149"/>
    <lineage>
        <taxon>Eukaryota</taxon>
        <taxon>Viridiplantae</taxon>
        <taxon>Streptophyta</taxon>
        <taxon>Embryophyta</taxon>
        <taxon>Tracheophyta</taxon>
        <taxon>Spermatophyta</taxon>
        <taxon>Magnoliopsida</taxon>
        <taxon>eudicotyledons</taxon>
        <taxon>Gunneridae</taxon>
        <taxon>Pentapetalae</taxon>
        <taxon>rosids</taxon>
        <taxon>fabids</taxon>
        <taxon>Malpighiales</taxon>
        <taxon>Rhizophoraceae</taxon>
        <taxon>Rhizophora</taxon>
    </lineage>
</organism>
<proteinExistence type="predicted"/>
<evidence type="ECO:0000313" key="2">
    <source>
        <dbReference type="EMBL" id="MBX57577.1"/>
    </source>
</evidence>
<reference evidence="2" key="1">
    <citation type="submission" date="2018-02" db="EMBL/GenBank/DDBJ databases">
        <title>Rhizophora mucronata_Transcriptome.</title>
        <authorList>
            <person name="Meera S.P."/>
            <person name="Sreeshan A."/>
            <person name="Augustine A."/>
        </authorList>
    </citation>
    <scope>NUCLEOTIDE SEQUENCE</scope>
    <source>
        <tissue evidence="2">Leaf</tissue>
    </source>
</reference>
<name>A0A2P2PS55_RHIMU</name>
<feature type="chain" id="PRO_5015155583" description="Transmembrane protein" evidence="1">
    <location>
        <begin position="19"/>
        <end position="50"/>
    </location>
</feature>
<evidence type="ECO:0000256" key="1">
    <source>
        <dbReference type="SAM" id="SignalP"/>
    </source>
</evidence>
<keyword evidence="1" id="KW-0732">Signal</keyword>
<protein>
    <recommendedName>
        <fullName evidence="3">Transmembrane protein</fullName>
    </recommendedName>
</protein>